<accession>A0A9X2LUD7</accession>
<gene>
    <name evidence="1" type="ORF">NQU54_12625</name>
</gene>
<dbReference type="RefSeq" id="WP_257631122.1">
    <property type="nucleotide sequence ID" value="NZ_JANIIC010000011.1"/>
</dbReference>
<evidence type="ECO:0000313" key="2">
    <source>
        <dbReference type="Proteomes" id="UP001142400"/>
    </source>
</evidence>
<name>A0A9X2LUD7_STRMQ</name>
<keyword evidence="2" id="KW-1185">Reference proteome</keyword>
<proteinExistence type="predicted"/>
<sequence length="87" mass="9957">MSRYAAVKPYVLPESLDHLGGPTAGGIALPRHVDWGPRHVYDLTDEASFRLMYERVVREAQTREDLDAYLNAMPLRKMGRDLFLPSR</sequence>
<dbReference type="Proteomes" id="UP001142400">
    <property type="component" value="Unassembled WGS sequence"/>
</dbReference>
<organism evidence="1 2">
    <name type="scientific">Streptomyces malaysiensis subsp. samsunensis</name>
    <dbReference type="NCBI Taxonomy" id="459658"/>
    <lineage>
        <taxon>Bacteria</taxon>
        <taxon>Bacillati</taxon>
        <taxon>Actinomycetota</taxon>
        <taxon>Actinomycetes</taxon>
        <taxon>Kitasatosporales</taxon>
        <taxon>Streptomycetaceae</taxon>
        <taxon>Streptomyces</taxon>
        <taxon>Streptomyces violaceusniger group</taxon>
    </lineage>
</organism>
<comment type="caution">
    <text evidence="1">The sequence shown here is derived from an EMBL/GenBank/DDBJ whole genome shotgun (WGS) entry which is preliminary data.</text>
</comment>
<reference evidence="1" key="1">
    <citation type="submission" date="2022-06" db="EMBL/GenBank/DDBJ databases">
        <title>WGS of actinobacteria.</title>
        <authorList>
            <person name="Thawai C."/>
        </authorList>
    </citation>
    <scope>NUCLEOTIDE SEQUENCE</scope>
    <source>
        <strain evidence="1">DSM 42010</strain>
    </source>
</reference>
<protein>
    <submittedName>
        <fullName evidence="1">Uncharacterized protein</fullName>
    </submittedName>
</protein>
<dbReference type="AlphaFoldDB" id="A0A9X2LUD7"/>
<evidence type="ECO:0000313" key="1">
    <source>
        <dbReference type="EMBL" id="MCQ8829907.1"/>
    </source>
</evidence>
<dbReference type="EMBL" id="JANIIC010000011">
    <property type="protein sequence ID" value="MCQ8829907.1"/>
    <property type="molecule type" value="Genomic_DNA"/>
</dbReference>